<dbReference type="Pfam" id="PF21274">
    <property type="entry name" value="Rng_hyd_C"/>
    <property type="match status" value="1"/>
</dbReference>
<proteinExistence type="predicted"/>
<evidence type="ECO:0000313" key="6">
    <source>
        <dbReference type="Proteomes" id="UP000442707"/>
    </source>
</evidence>
<evidence type="ECO:0000313" key="5">
    <source>
        <dbReference type="EMBL" id="KAB1139349.1"/>
    </source>
</evidence>
<evidence type="ECO:0000256" key="3">
    <source>
        <dbReference type="ARBA" id="ARBA00022827"/>
    </source>
</evidence>
<dbReference type="InterPro" id="IPR002938">
    <property type="entry name" value="FAD-bd"/>
</dbReference>
<dbReference type="SUPFAM" id="SSF51905">
    <property type="entry name" value="FAD/NAD(P)-binding domain"/>
    <property type="match status" value="1"/>
</dbReference>
<protein>
    <submittedName>
        <fullName evidence="5">FAD-binding monooxygenase</fullName>
    </submittedName>
</protein>
<sequence length="532" mass="57510">MPNRQKFTSRPQVLIAGGGPAGLATAAELAFHGIRSIVIEPRATVSHSRPRAKTTSPRTMELFRRWGVADAVREAAPLKPEWCRRVIFCTTLNGEVITHFDDAFGMRADPSDIFAEGGQQVPQPIVEEVLRAHLQSTGLVELRLAERVTGLTESSDSVTCEITRDDESTYQITVEYVAGCDGAKGVTRDAIGSTLAGVSSPRSNLNAVFRAPGLHPAIGEAIHYWVIGPEVKATMGPLDGEGIWWAGLGGIDVTCTEERAVELVAALTGQPADEIGIELLATDPWVPRMLIANQYASDRVFLVGESAHVNPPFGGHGFNTCVGDAVNIGWKLAAVLHGWAGPGLLSTYEAERREVAQQTIDSATRNLAASGPDIARTAERIQETKYEEFNSLGLVLGYSYHDSPVVVTTNEAPPPFNVVDFTPSTVPGSRLPHAWLEPGHALYDDLGRGLTLIHPRVADAAVIARFQGKAEHLGIPLTVIPAPAAWAHEHFLLVRPDQHIAWRGRQLDASVLPRVVGHLEHADPTRADLDRR</sequence>
<dbReference type="Proteomes" id="UP000442707">
    <property type="component" value="Unassembled WGS sequence"/>
</dbReference>
<gene>
    <name evidence="5" type="ORF">F7R91_40410</name>
</gene>
<dbReference type="NCBIfam" id="NF004780">
    <property type="entry name" value="PRK06126.1"/>
    <property type="match status" value="1"/>
</dbReference>
<dbReference type="InterPro" id="IPR050641">
    <property type="entry name" value="RIFMO-like"/>
</dbReference>
<keyword evidence="2" id="KW-0285">Flavoprotein</keyword>
<dbReference type="InterPro" id="IPR036188">
    <property type="entry name" value="FAD/NAD-bd_sf"/>
</dbReference>
<keyword evidence="3" id="KW-0274">FAD</keyword>
<evidence type="ECO:0000259" key="4">
    <source>
        <dbReference type="Pfam" id="PF01494"/>
    </source>
</evidence>
<organism evidence="5 6">
    <name type="scientific">Streptomyces luteolifulvus</name>
    <dbReference type="NCBI Taxonomy" id="2615112"/>
    <lineage>
        <taxon>Bacteria</taxon>
        <taxon>Bacillati</taxon>
        <taxon>Actinomycetota</taxon>
        <taxon>Actinomycetes</taxon>
        <taxon>Kitasatosporales</taxon>
        <taxon>Streptomycetaceae</taxon>
        <taxon>Streptomyces</taxon>
    </lineage>
</organism>
<dbReference type="AlphaFoldDB" id="A0A6H9UN16"/>
<dbReference type="PRINTS" id="PR00420">
    <property type="entry name" value="RNGMNOXGNASE"/>
</dbReference>
<feature type="domain" description="FAD-binding" evidence="4">
    <location>
        <begin position="12"/>
        <end position="362"/>
    </location>
</feature>
<name>A0A6H9UN16_9ACTN</name>
<keyword evidence="6" id="KW-1185">Reference proteome</keyword>
<dbReference type="PANTHER" id="PTHR43004:SF19">
    <property type="entry name" value="BINDING MONOOXYGENASE, PUTATIVE (JCVI)-RELATED"/>
    <property type="match status" value="1"/>
</dbReference>
<dbReference type="Gene3D" id="3.50.50.60">
    <property type="entry name" value="FAD/NAD(P)-binding domain"/>
    <property type="match status" value="1"/>
</dbReference>
<dbReference type="Pfam" id="PF01494">
    <property type="entry name" value="FAD_binding_3"/>
    <property type="match status" value="1"/>
</dbReference>
<dbReference type="Gene3D" id="3.30.9.10">
    <property type="entry name" value="D-Amino Acid Oxidase, subunit A, domain 2"/>
    <property type="match status" value="1"/>
</dbReference>
<accession>A0A6H9UN16</accession>
<comment type="caution">
    <text evidence="5">The sequence shown here is derived from an EMBL/GenBank/DDBJ whole genome shotgun (WGS) entry which is preliminary data.</text>
</comment>
<dbReference type="EMBL" id="VZRB01000065">
    <property type="protein sequence ID" value="KAB1139349.1"/>
    <property type="molecule type" value="Genomic_DNA"/>
</dbReference>
<dbReference type="RefSeq" id="WP_150958691.1">
    <property type="nucleotide sequence ID" value="NZ_VZRB01000065.1"/>
</dbReference>
<reference evidence="5 6" key="1">
    <citation type="submission" date="2019-09" db="EMBL/GenBank/DDBJ databases">
        <title>Screening of Novel Bioactive Compounds from Soil-Associated.</title>
        <authorList>
            <person name="Zhao S."/>
        </authorList>
    </citation>
    <scope>NUCLEOTIDE SEQUENCE [LARGE SCALE GENOMIC DNA]</scope>
    <source>
        <strain evidence="5 6">HIT-DPA4</strain>
    </source>
</reference>
<keyword evidence="5" id="KW-0560">Oxidoreductase</keyword>
<evidence type="ECO:0000256" key="2">
    <source>
        <dbReference type="ARBA" id="ARBA00022630"/>
    </source>
</evidence>
<dbReference type="Gene3D" id="3.40.30.120">
    <property type="match status" value="1"/>
</dbReference>
<dbReference type="PANTHER" id="PTHR43004">
    <property type="entry name" value="TRK SYSTEM POTASSIUM UPTAKE PROTEIN"/>
    <property type="match status" value="1"/>
</dbReference>
<evidence type="ECO:0000256" key="1">
    <source>
        <dbReference type="ARBA" id="ARBA00001974"/>
    </source>
</evidence>
<dbReference type="GO" id="GO:0071949">
    <property type="term" value="F:FAD binding"/>
    <property type="evidence" value="ECO:0007669"/>
    <property type="project" value="InterPro"/>
</dbReference>
<keyword evidence="5" id="KW-0503">Monooxygenase</keyword>
<dbReference type="GO" id="GO:0016709">
    <property type="term" value="F:oxidoreductase activity, acting on paired donors, with incorporation or reduction of molecular oxygen, NAD(P)H as one donor, and incorporation of one atom of oxygen"/>
    <property type="evidence" value="ECO:0007669"/>
    <property type="project" value="UniProtKB-ARBA"/>
</dbReference>
<comment type="cofactor">
    <cofactor evidence="1">
        <name>FAD</name>
        <dbReference type="ChEBI" id="CHEBI:57692"/>
    </cofactor>
</comment>